<reference evidence="2" key="1">
    <citation type="submission" date="2019-11" db="EMBL/GenBank/DDBJ databases">
        <title>Characterization of Clostridium perfringens isolates from swine manure treated agricultural soils.</title>
        <authorList>
            <person name="Wushke S.T."/>
        </authorList>
    </citation>
    <scope>NUCLEOTIDE SEQUENCE</scope>
    <source>
        <strain evidence="2">X15</strain>
    </source>
</reference>
<dbReference type="InterPro" id="IPR001173">
    <property type="entry name" value="Glyco_trans_2-like"/>
</dbReference>
<proteinExistence type="predicted"/>
<dbReference type="Proteomes" id="UP001289066">
    <property type="component" value="Unassembled WGS sequence"/>
</dbReference>
<dbReference type="PANTHER" id="PTHR22916:SF3">
    <property type="entry name" value="UDP-GLCNAC:BETAGAL BETA-1,3-N-ACETYLGLUCOSAMINYLTRANSFERASE-LIKE PROTEIN 1"/>
    <property type="match status" value="1"/>
</dbReference>
<evidence type="ECO:0000259" key="1">
    <source>
        <dbReference type="Pfam" id="PF00535"/>
    </source>
</evidence>
<protein>
    <submittedName>
        <fullName evidence="2">Glycosyltransferase</fullName>
    </submittedName>
</protein>
<dbReference type="InterPro" id="IPR029044">
    <property type="entry name" value="Nucleotide-diphossugar_trans"/>
</dbReference>
<feature type="domain" description="Glycosyltransferase 2-like" evidence="1">
    <location>
        <begin position="7"/>
        <end position="150"/>
    </location>
</feature>
<organism evidence="2 3">
    <name type="scientific">Clostridium perfringens</name>
    <dbReference type="NCBI Taxonomy" id="1502"/>
    <lineage>
        <taxon>Bacteria</taxon>
        <taxon>Bacillati</taxon>
        <taxon>Bacillota</taxon>
        <taxon>Clostridia</taxon>
        <taxon>Eubacteriales</taxon>
        <taxon>Clostridiaceae</taxon>
        <taxon>Clostridium</taxon>
    </lineage>
</organism>
<dbReference type="SUPFAM" id="SSF53448">
    <property type="entry name" value="Nucleotide-diphospho-sugar transferases"/>
    <property type="match status" value="1"/>
</dbReference>
<dbReference type="EMBL" id="WNVG01000025">
    <property type="protein sequence ID" value="MDZ5032848.1"/>
    <property type="molecule type" value="Genomic_DNA"/>
</dbReference>
<dbReference type="RefSeq" id="WP_322412430.1">
    <property type="nucleotide sequence ID" value="NZ_JBNOOP010000003.1"/>
</dbReference>
<dbReference type="AlphaFoldDB" id="A0AAW9IRK1"/>
<dbReference type="GO" id="GO:0016758">
    <property type="term" value="F:hexosyltransferase activity"/>
    <property type="evidence" value="ECO:0007669"/>
    <property type="project" value="UniProtKB-ARBA"/>
</dbReference>
<dbReference type="PANTHER" id="PTHR22916">
    <property type="entry name" value="GLYCOSYLTRANSFERASE"/>
    <property type="match status" value="1"/>
</dbReference>
<name>A0AAW9IRK1_CLOPF</name>
<evidence type="ECO:0000313" key="3">
    <source>
        <dbReference type="Proteomes" id="UP001289066"/>
    </source>
</evidence>
<comment type="caution">
    <text evidence="2">The sequence shown here is derived from an EMBL/GenBank/DDBJ whole genome shotgun (WGS) entry which is preliminary data.</text>
</comment>
<evidence type="ECO:0000313" key="2">
    <source>
        <dbReference type="EMBL" id="MDZ5032848.1"/>
    </source>
</evidence>
<sequence length="334" mass="39586">MGKILTVSIAAYNVENYLEEALNSFIDEDILNKVEVLIVDDGSTDKTSEISKKYSNKYPNTFKYLNKENGGWGSTLNIGMQNACGKYFKQLDGDDFFDKNTLHKFVNYLENIDSDLVITNFITFKDGDYKIIEESRLNENLEFNTEYNFQKISHYMINIAMHNLTVKTIILKDNFEEIKLTEKCFYTDVEYLLKVLNNIKTVTFLPISVYWYRVARAGQSVSLEGLRKHYNEHLIVLKNLLNYMDNNVYEKKTKEFFINRLTTMASAQYERYLCLKISKESKKELIEFDSWLRKRYPDLYIDKWKKINLLRISNFIFYPAISCYTKKQIQKMYN</sequence>
<dbReference type="CDD" id="cd00761">
    <property type="entry name" value="Glyco_tranf_GTA_type"/>
    <property type="match status" value="1"/>
</dbReference>
<accession>A0AAW9IRK1</accession>
<gene>
    <name evidence="2" type="ORF">GNF81_08605</name>
</gene>
<dbReference type="Gene3D" id="3.90.550.10">
    <property type="entry name" value="Spore Coat Polysaccharide Biosynthesis Protein SpsA, Chain A"/>
    <property type="match status" value="1"/>
</dbReference>
<dbReference type="Pfam" id="PF00535">
    <property type="entry name" value="Glycos_transf_2"/>
    <property type="match status" value="1"/>
</dbReference>